<dbReference type="HOGENOM" id="CLU_202418_0_0_7"/>
<keyword evidence="3" id="KW-1185">Reference proteome</keyword>
<dbReference type="KEGG" id="dti:Desti_1797"/>
<organism evidence="2 3">
    <name type="scientific">Desulfomonile tiedjei (strain ATCC 49306 / DSM 6799 / DCB-1)</name>
    <dbReference type="NCBI Taxonomy" id="706587"/>
    <lineage>
        <taxon>Bacteria</taxon>
        <taxon>Pseudomonadati</taxon>
        <taxon>Thermodesulfobacteriota</taxon>
        <taxon>Desulfomonilia</taxon>
        <taxon>Desulfomonilales</taxon>
        <taxon>Desulfomonilaceae</taxon>
        <taxon>Desulfomonile</taxon>
    </lineage>
</organism>
<dbReference type="STRING" id="706587.Desti_1797"/>
<accession>I4C4L4</accession>
<name>I4C4L4_DESTA</name>
<gene>
    <name evidence="2" type="ordered locus">Desti_1797</name>
</gene>
<dbReference type="Pfam" id="PF24292">
    <property type="entry name" value="DUF7479"/>
    <property type="match status" value="1"/>
</dbReference>
<proteinExistence type="predicted"/>
<dbReference type="InterPro" id="IPR054656">
    <property type="entry name" value="DVU_1557-like"/>
</dbReference>
<sequence>MSEYADPQEAAEWICARCSIPLEMAKVEVAYRGSKYPVNLPKCPRCGLVFVPEQLALGKMAEVEKLLEDK</sequence>
<dbReference type="Proteomes" id="UP000006055">
    <property type="component" value="Chromosome"/>
</dbReference>
<dbReference type="InterPro" id="IPR055902">
    <property type="entry name" value="DUF7479"/>
</dbReference>
<dbReference type="AlphaFoldDB" id="I4C4L4"/>
<evidence type="ECO:0000259" key="1">
    <source>
        <dbReference type="Pfam" id="PF24292"/>
    </source>
</evidence>
<dbReference type="EMBL" id="CP003360">
    <property type="protein sequence ID" value="AFM24505.1"/>
    <property type="molecule type" value="Genomic_DNA"/>
</dbReference>
<dbReference type="OrthoDB" id="1753012at2"/>
<feature type="domain" description="DUF7479" evidence="1">
    <location>
        <begin position="12"/>
        <end position="70"/>
    </location>
</feature>
<dbReference type="NCBIfam" id="NF045645">
    <property type="entry name" value="DVU_1557_fam"/>
    <property type="match status" value="1"/>
</dbReference>
<dbReference type="eggNOG" id="ENOG5033A2R">
    <property type="taxonomic scope" value="Bacteria"/>
</dbReference>
<protein>
    <recommendedName>
        <fullName evidence="1">DUF7479 domain-containing protein</fullName>
    </recommendedName>
</protein>
<evidence type="ECO:0000313" key="2">
    <source>
        <dbReference type="EMBL" id="AFM24505.1"/>
    </source>
</evidence>
<evidence type="ECO:0000313" key="3">
    <source>
        <dbReference type="Proteomes" id="UP000006055"/>
    </source>
</evidence>
<dbReference type="RefSeq" id="WP_014809651.1">
    <property type="nucleotide sequence ID" value="NC_018025.1"/>
</dbReference>
<reference evidence="3" key="1">
    <citation type="submission" date="2012-06" db="EMBL/GenBank/DDBJ databases">
        <title>Complete sequence of chromosome of Desulfomonile tiedjei DSM 6799.</title>
        <authorList>
            <person name="Lucas S."/>
            <person name="Copeland A."/>
            <person name="Lapidus A."/>
            <person name="Glavina del Rio T."/>
            <person name="Dalin E."/>
            <person name="Tice H."/>
            <person name="Bruce D."/>
            <person name="Goodwin L."/>
            <person name="Pitluck S."/>
            <person name="Peters L."/>
            <person name="Ovchinnikova G."/>
            <person name="Zeytun A."/>
            <person name="Lu M."/>
            <person name="Kyrpides N."/>
            <person name="Mavromatis K."/>
            <person name="Ivanova N."/>
            <person name="Brettin T."/>
            <person name="Detter J.C."/>
            <person name="Han C."/>
            <person name="Larimer F."/>
            <person name="Land M."/>
            <person name="Hauser L."/>
            <person name="Markowitz V."/>
            <person name="Cheng J.-F."/>
            <person name="Hugenholtz P."/>
            <person name="Woyke T."/>
            <person name="Wu D."/>
            <person name="Spring S."/>
            <person name="Schroeder M."/>
            <person name="Brambilla E."/>
            <person name="Klenk H.-P."/>
            <person name="Eisen J.A."/>
        </authorList>
    </citation>
    <scope>NUCLEOTIDE SEQUENCE [LARGE SCALE GENOMIC DNA]</scope>
    <source>
        <strain evidence="3">ATCC 49306 / DSM 6799 / DCB-1</strain>
    </source>
</reference>